<sequence length="1146" mass="129525">MEEEPNEHELEERLYAMLHHVDETPGNVSTDKQNDAARFIENAPRSTLRRYWRTSGDHTTPYQKVNAPKDTAPPATNKTATTNNTNPQPKQEKCNDPPPAIDLSLFQSPPQIVKKTIEILEHDSNNVVLESSDEDEVIEVELPPKPTITIESSDEDEVCIVSQPEVPSKPQQKNNTVPENTTRTADREVSASPVPSVVSSVSDDFIRSDCIALNISSRHPDNHSFDFSLHGSDLLGQVTPSKKKKKKKSKEAVTSTPVATAANKTSNPPIETCFATPKSKAKNKKQKTKSYTVSEKSVPSADVYDSDSNQSAIETVKGSYVVTDKSLPSTDVYESDSSQSDNVNKSKTIPATVTATSDSSGSDKVDEVKETNNTIHNETSLAYKTADSIVDLTESDHFITLDSTGINESFVMANVTGYKESSDSDYAEWPKYDAPKLGSTKVPQILFDNLDFDNLKGKDKVCKRRRYSLTTLRAEMEKFYNESWGGEDFNHREIQKYMSRDKSLWVIDPKDRMPALSKRKVTCNYCNRAGHRDETCRMKPPVCYMCGNTGHFEPRCPSKICVNCGSPNHMYSTMCRNCSSWGRVTCAECGQRGHPASHCPDVWRRYHNTIDASLPLVENRQIKKNHQLYCSGCTRRGHLVHTCRLALPFSGLPINSPYVALYRPVYKHDEPKHKGTPDTTTTPPPVPRNKRQSKSPTVHETHVNKKRNMTVTDIVETTEKQPERPRKNSQSKTQTDDKATEPKTTEPPKVPTVEPAPDFIPISSTNHDERGQMIQDNEVSDTSDVVTSARIYITNDMIDRLKTPDGETWLKENLQKWNITMPNADITSFLNIKGKVADQEAFQAELREWSKHGSNKENVKSDNEANVTQDSENDQSFFNNNIPKNRNNLLRKLTKALESLKDDLGDPKAIWNELNYLQNRHQQLLKQKVISPKQLNNNRTHINDMLKKLNMVLLGQAGLADGSKHLSELHSLHEKLTNFRQKTISLDLRKEIGEHYHTIFTAIPRNDYAELLKMYYVTKKQIKIKNNNMQKPQVGGKKRKKQKKKAPAQTGPTSGNTADETGKYVRKEQNVHSRESPGFMAELAACHRKMMQSRPADGLLKKTRVELCRKLHGYIVSLFRKEQIPSKTMKKMRKVHEQARNFLSNV</sequence>
<feature type="compositionally biased region" description="Polar residues" evidence="10">
    <location>
        <begin position="335"/>
        <end position="360"/>
    </location>
</feature>
<feature type="region of interest" description="Disordered" evidence="10">
    <location>
        <begin position="236"/>
        <end position="309"/>
    </location>
</feature>
<feature type="compositionally biased region" description="Basic and acidic residues" evidence="10">
    <location>
        <begin position="717"/>
        <end position="726"/>
    </location>
</feature>
<evidence type="ECO:0000256" key="6">
    <source>
        <dbReference type="ARBA" id="ARBA00023242"/>
    </source>
</evidence>
<dbReference type="PANTHER" id="PTHR46543:SF1">
    <property type="entry name" value="ZINC FINGER CCHC DOMAIN-CONTAINING PROTEIN 7"/>
    <property type="match status" value="1"/>
</dbReference>
<evidence type="ECO:0000256" key="2">
    <source>
        <dbReference type="ARBA" id="ARBA00022723"/>
    </source>
</evidence>
<keyword evidence="6" id="KW-0539">Nucleus</keyword>
<feature type="compositionally biased region" description="Low complexity" evidence="10">
    <location>
        <begin position="66"/>
        <end position="89"/>
    </location>
</feature>
<feature type="compositionally biased region" description="Basic residues" evidence="10">
    <location>
        <begin position="1036"/>
        <end position="1046"/>
    </location>
</feature>
<feature type="region of interest" description="Disordered" evidence="10">
    <location>
        <begin position="329"/>
        <end position="366"/>
    </location>
</feature>
<feature type="compositionally biased region" description="Polar residues" evidence="10">
    <location>
        <begin position="1050"/>
        <end position="1059"/>
    </location>
</feature>
<evidence type="ECO:0000259" key="11">
    <source>
        <dbReference type="PROSITE" id="PS50158"/>
    </source>
</evidence>
<dbReference type="PANTHER" id="PTHR46543">
    <property type="entry name" value="ZINC FINGER CCHC DOMAIN-CONTAINING PROTEIN 7"/>
    <property type="match status" value="1"/>
</dbReference>
<dbReference type="EMBL" id="JBEDNZ010000002">
    <property type="protein sequence ID" value="KAL0850812.1"/>
    <property type="molecule type" value="Genomic_DNA"/>
</dbReference>
<feature type="compositionally biased region" description="Polar residues" evidence="10">
    <location>
        <begin position="169"/>
        <end position="183"/>
    </location>
</feature>
<keyword evidence="2" id="KW-0479">Metal-binding</keyword>
<evidence type="ECO:0000313" key="12">
    <source>
        <dbReference type="EMBL" id="KAL0850812.1"/>
    </source>
</evidence>
<feature type="compositionally biased region" description="Basic residues" evidence="10">
    <location>
        <begin position="279"/>
        <end position="288"/>
    </location>
</feature>
<comment type="subcellular location">
    <subcellularLocation>
        <location evidence="1">Nucleus</location>
    </subcellularLocation>
</comment>
<dbReference type="Gene3D" id="4.10.60.10">
    <property type="entry name" value="Zinc finger, CCHC-type"/>
    <property type="match status" value="2"/>
</dbReference>
<feature type="compositionally biased region" description="Low complexity" evidence="10">
    <location>
        <begin position="1026"/>
        <end position="1035"/>
    </location>
</feature>
<evidence type="ECO:0000313" key="13">
    <source>
        <dbReference type="Proteomes" id="UP001549921"/>
    </source>
</evidence>
<dbReference type="GO" id="GO:0008270">
    <property type="term" value="F:zinc ion binding"/>
    <property type="evidence" value="ECO:0007669"/>
    <property type="project" value="UniProtKB-KW"/>
</dbReference>
<evidence type="ECO:0000256" key="5">
    <source>
        <dbReference type="ARBA" id="ARBA00022833"/>
    </source>
</evidence>
<feature type="region of interest" description="Disordered" evidence="10">
    <location>
        <begin position="668"/>
        <end position="757"/>
    </location>
</feature>
<evidence type="ECO:0000256" key="7">
    <source>
        <dbReference type="ARBA" id="ARBA00041190"/>
    </source>
</evidence>
<feature type="compositionally biased region" description="Polar residues" evidence="10">
    <location>
        <begin position="864"/>
        <end position="878"/>
    </location>
</feature>
<evidence type="ECO:0000256" key="3">
    <source>
        <dbReference type="ARBA" id="ARBA00022737"/>
    </source>
</evidence>
<accession>A0ABD0TN72</accession>
<feature type="region of interest" description="Disordered" evidence="10">
    <location>
        <begin position="164"/>
        <end position="195"/>
    </location>
</feature>
<feature type="compositionally biased region" description="Basic and acidic residues" evidence="10">
    <location>
        <begin position="734"/>
        <end position="746"/>
    </location>
</feature>
<evidence type="ECO:0000256" key="9">
    <source>
        <dbReference type="PROSITE-ProRule" id="PRU00047"/>
    </source>
</evidence>
<feature type="domain" description="CCHC-type" evidence="11">
    <location>
        <begin position="543"/>
        <end position="558"/>
    </location>
</feature>
<feature type="region of interest" description="Disordered" evidence="10">
    <location>
        <begin position="1026"/>
        <end position="1063"/>
    </location>
</feature>
<keyword evidence="4 9" id="KW-0863">Zinc-finger</keyword>
<evidence type="ECO:0000256" key="8">
    <source>
        <dbReference type="ARBA" id="ARBA00043023"/>
    </source>
</evidence>
<dbReference type="InterPro" id="IPR036875">
    <property type="entry name" value="Znf_CCHC_sf"/>
</dbReference>
<evidence type="ECO:0000256" key="10">
    <source>
        <dbReference type="SAM" id="MobiDB-lite"/>
    </source>
</evidence>
<organism evidence="12 13">
    <name type="scientific">Loxostege sticticalis</name>
    <name type="common">Beet webworm moth</name>
    <dbReference type="NCBI Taxonomy" id="481309"/>
    <lineage>
        <taxon>Eukaryota</taxon>
        <taxon>Metazoa</taxon>
        <taxon>Ecdysozoa</taxon>
        <taxon>Arthropoda</taxon>
        <taxon>Hexapoda</taxon>
        <taxon>Insecta</taxon>
        <taxon>Pterygota</taxon>
        <taxon>Neoptera</taxon>
        <taxon>Endopterygota</taxon>
        <taxon>Lepidoptera</taxon>
        <taxon>Glossata</taxon>
        <taxon>Ditrysia</taxon>
        <taxon>Pyraloidea</taxon>
        <taxon>Crambidae</taxon>
        <taxon>Pyraustinae</taxon>
        <taxon>Loxostege</taxon>
    </lineage>
</organism>
<feature type="compositionally biased region" description="Basic and acidic residues" evidence="10">
    <location>
        <begin position="851"/>
        <end position="863"/>
    </location>
</feature>
<feature type="region of interest" description="Disordered" evidence="10">
    <location>
        <begin position="851"/>
        <end position="882"/>
    </location>
</feature>
<dbReference type="SUPFAM" id="SSF57756">
    <property type="entry name" value="Retrovirus zinc finger-like domains"/>
    <property type="match status" value="1"/>
</dbReference>
<protein>
    <recommendedName>
        <fullName evidence="7">Zinc finger CCHC domain-containing protein 7</fullName>
    </recommendedName>
    <alternativeName>
        <fullName evidence="8">TRAMP-like complex RNA-binding factor ZCCHC7</fullName>
    </alternativeName>
</protein>
<evidence type="ECO:0000256" key="4">
    <source>
        <dbReference type="ARBA" id="ARBA00022771"/>
    </source>
</evidence>
<dbReference type="SMART" id="SM00343">
    <property type="entry name" value="ZnF_C2HC"/>
    <property type="match status" value="5"/>
</dbReference>
<dbReference type="InterPro" id="IPR051644">
    <property type="entry name" value="TRAMP_AT-DNA-binding"/>
</dbReference>
<feature type="compositionally biased region" description="Polar residues" evidence="10">
    <location>
        <begin position="252"/>
        <end position="269"/>
    </location>
</feature>
<keyword evidence="5" id="KW-0862">Zinc</keyword>
<proteinExistence type="predicted"/>
<dbReference type="PROSITE" id="PS50158">
    <property type="entry name" value="ZF_CCHC"/>
    <property type="match status" value="2"/>
</dbReference>
<dbReference type="AlphaFoldDB" id="A0ABD0TN72"/>
<evidence type="ECO:0000256" key="1">
    <source>
        <dbReference type="ARBA" id="ARBA00004123"/>
    </source>
</evidence>
<reference evidence="12 13" key="1">
    <citation type="submission" date="2024-06" db="EMBL/GenBank/DDBJ databases">
        <title>A chromosome-level genome assembly of beet webworm, Loxostege sticticalis.</title>
        <authorList>
            <person name="Zhang Y."/>
        </authorList>
    </citation>
    <scope>NUCLEOTIDE SEQUENCE [LARGE SCALE GENOMIC DNA]</scope>
    <source>
        <strain evidence="12">AQ028</strain>
        <tissue evidence="12">Male pupae</tissue>
    </source>
</reference>
<dbReference type="Proteomes" id="UP001549921">
    <property type="component" value="Unassembled WGS sequence"/>
</dbReference>
<dbReference type="GO" id="GO:0005634">
    <property type="term" value="C:nucleus"/>
    <property type="evidence" value="ECO:0007669"/>
    <property type="project" value="UniProtKB-SubCell"/>
</dbReference>
<keyword evidence="3" id="KW-0677">Repeat</keyword>
<comment type="caution">
    <text evidence="12">The sequence shown here is derived from an EMBL/GenBank/DDBJ whole genome shotgun (WGS) entry which is preliminary data.</text>
</comment>
<dbReference type="InterPro" id="IPR001878">
    <property type="entry name" value="Znf_CCHC"/>
</dbReference>
<name>A0ABD0TN72_LOXSC</name>
<feature type="region of interest" description="Disordered" evidence="10">
    <location>
        <begin position="41"/>
        <end position="100"/>
    </location>
</feature>
<gene>
    <name evidence="12" type="ORF">ABMA28_006736</name>
</gene>
<feature type="domain" description="CCHC-type" evidence="11">
    <location>
        <begin position="586"/>
        <end position="601"/>
    </location>
</feature>